<evidence type="ECO:0000313" key="2">
    <source>
        <dbReference type="Proteomes" id="UP000199400"/>
    </source>
</evidence>
<dbReference type="RefSeq" id="WP_100793527.1">
    <property type="nucleotide sequence ID" value="NZ_FOMX01000057.1"/>
</dbReference>
<dbReference type="OrthoDB" id="6829668at2"/>
<organism evidence="1 2">
    <name type="scientific">Nannocystis exedens</name>
    <dbReference type="NCBI Taxonomy" id="54"/>
    <lineage>
        <taxon>Bacteria</taxon>
        <taxon>Pseudomonadati</taxon>
        <taxon>Myxococcota</taxon>
        <taxon>Polyangia</taxon>
        <taxon>Nannocystales</taxon>
        <taxon>Nannocystaceae</taxon>
        <taxon>Nannocystis</taxon>
    </lineage>
</organism>
<gene>
    <name evidence="1" type="ORF">SAMN02745121_08479</name>
</gene>
<sequence>MSNPANFDTAKPAFEQVVFFADGVVIDESTAAFAAGFVDAPDVATSRVLWRFDDGWASDDVEHDFVVCLAFSMARNQVFGLGRNGWVRSSGGAGVSFEFDSICGEYTDVEILGASDRGVMSRIRAICDSVFACGWGSQIYKLTGDEWVPFEQGLVPGARHGFLDINGPAEDDLHAIGMDGVIAHFDGKALVRISHHGWVGARQAPVRGLGGRVLDAVDVSREVRSLRPTAGARSSC</sequence>
<name>A0A1I2I8Q3_9BACT</name>
<dbReference type="EMBL" id="FOMX01000057">
    <property type="protein sequence ID" value="SFF37960.1"/>
    <property type="molecule type" value="Genomic_DNA"/>
</dbReference>
<evidence type="ECO:0000313" key="1">
    <source>
        <dbReference type="EMBL" id="SFF37960.1"/>
    </source>
</evidence>
<reference evidence="2" key="1">
    <citation type="submission" date="2016-10" db="EMBL/GenBank/DDBJ databases">
        <authorList>
            <person name="Varghese N."/>
            <person name="Submissions S."/>
        </authorList>
    </citation>
    <scope>NUCLEOTIDE SEQUENCE [LARGE SCALE GENOMIC DNA]</scope>
    <source>
        <strain evidence="2">ATCC 25963</strain>
    </source>
</reference>
<dbReference type="AlphaFoldDB" id="A0A1I2I8Q3"/>
<keyword evidence="2" id="KW-1185">Reference proteome</keyword>
<accession>A0A1I2I8Q3</accession>
<protein>
    <submittedName>
        <fullName evidence="1">Uncharacterized protein</fullName>
    </submittedName>
</protein>
<proteinExistence type="predicted"/>
<dbReference type="Proteomes" id="UP000199400">
    <property type="component" value="Unassembled WGS sequence"/>
</dbReference>